<reference evidence="1" key="1">
    <citation type="submission" date="2020-12" db="EMBL/GenBank/DDBJ databases">
        <title>Genomic characterization of non-nitrogen-fixing Frankia strains.</title>
        <authorList>
            <person name="Carlos-Shanley C."/>
            <person name="Guerra T."/>
            <person name="Hahn D."/>
        </authorList>
    </citation>
    <scope>NUCLEOTIDE SEQUENCE</scope>
    <source>
        <strain evidence="1">CN6</strain>
    </source>
</reference>
<dbReference type="RefSeq" id="WP_203003614.1">
    <property type="nucleotide sequence ID" value="NZ_JADWYU010000194.1"/>
</dbReference>
<evidence type="ECO:0000313" key="2">
    <source>
        <dbReference type="Proteomes" id="UP000604475"/>
    </source>
</evidence>
<gene>
    <name evidence="1" type="ORF">I7412_32435</name>
</gene>
<protein>
    <submittedName>
        <fullName evidence="1">Uncharacterized protein</fullName>
    </submittedName>
</protein>
<dbReference type="AlphaFoldDB" id="A0A937UV19"/>
<organism evidence="1 2">
    <name type="scientific">Frankia nepalensis</name>
    <dbReference type="NCBI Taxonomy" id="1836974"/>
    <lineage>
        <taxon>Bacteria</taxon>
        <taxon>Bacillati</taxon>
        <taxon>Actinomycetota</taxon>
        <taxon>Actinomycetes</taxon>
        <taxon>Frankiales</taxon>
        <taxon>Frankiaceae</taxon>
        <taxon>Frankia</taxon>
    </lineage>
</organism>
<keyword evidence="2" id="KW-1185">Reference proteome</keyword>
<proteinExistence type="predicted"/>
<evidence type="ECO:0000313" key="1">
    <source>
        <dbReference type="EMBL" id="MBL7631786.1"/>
    </source>
</evidence>
<sequence>MDWLPAVNTVIGATIGIAATSFAERARWKRESAKDWKSTKLAAYSRFLLATARAVENMRLIALQTHSDGSARDRALQEAFRSAEMLEARFEIITLASTRVAETANLTYRRARDLRSILMAGSGPSGAPYRETLATCYASLRATASEMRKDLGLTELDFIPFGLPPEEGTPDPPA</sequence>
<dbReference type="Proteomes" id="UP000604475">
    <property type="component" value="Unassembled WGS sequence"/>
</dbReference>
<accession>A0A937UV19</accession>
<name>A0A937UV19_9ACTN</name>
<comment type="caution">
    <text evidence="1">The sequence shown here is derived from an EMBL/GenBank/DDBJ whole genome shotgun (WGS) entry which is preliminary data.</text>
</comment>
<dbReference type="EMBL" id="JAEACQ010000284">
    <property type="protein sequence ID" value="MBL7631786.1"/>
    <property type="molecule type" value="Genomic_DNA"/>
</dbReference>